<dbReference type="EMBL" id="CT573213">
    <property type="protein sequence ID" value="CAJ60378.1"/>
    <property type="molecule type" value="Genomic_DNA"/>
</dbReference>
<name>Q0RQ00_FRAAA</name>
<evidence type="ECO:0000313" key="1">
    <source>
        <dbReference type="EMBL" id="CAJ60378.1"/>
    </source>
</evidence>
<dbReference type="AlphaFoldDB" id="Q0RQ00"/>
<dbReference type="HOGENOM" id="CLU_2464538_0_0_11"/>
<protein>
    <submittedName>
        <fullName evidence="1">Uncharacterized protein</fullName>
    </submittedName>
</protein>
<evidence type="ECO:0000313" key="2">
    <source>
        <dbReference type="Proteomes" id="UP000000657"/>
    </source>
</evidence>
<accession>Q0RQ00</accession>
<dbReference type="KEGG" id="fal:FRAAL1726"/>
<keyword evidence="2" id="KW-1185">Reference proteome</keyword>
<dbReference type="Proteomes" id="UP000000657">
    <property type="component" value="Chromosome"/>
</dbReference>
<dbReference type="PROSITE" id="PS51257">
    <property type="entry name" value="PROKAR_LIPOPROTEIN"/>
    <property type="match status" value="1"/>
</dbReference>
<dbReference type="STRING" id="326424.FRAAL1726"/>
<organism evidence="1 2">
    <name type="scientific">Frankia alni (strain DSM 45986 / CECT 9034 / ACN14a)</name>
    <dbReference type="NCBI Taxonomy" id="326424"/>
    <lineage>
        <taxon>Bacteria</taxon>
        <taxon>Bacillati</taxon>
        <taxon>Actinomycetota</taxon>
        <taxon>Actinomycetes</taxon>
        <taxon>Frankiales</taxon>
        <taxon>Frankiaceae</taxon>
        <taxon>Frankia</taxon>
    </lineage>
</organism>
<gene>
    <name evidence="1" type="ordered locus">FRAAL1726</name>
</gene>
<proteinExistence type="predicted"/>
<reference evidence="1 2" key="1">
    <citation type="journal article" date="2007" name="Genome Res.">
        <title>Genome characteristics of facultatively symbiotic Frankia sp. strains reflect host range and host plant biogeography.</title>
        <authorList>
            <person name="Normand P."/>
            <person name="Lapierre P."/>
            <person name="Tisa L.S."/>
            <person name="Gogarten J.P."/>
            <person name="Alloisio N."/>
            <person name="Bagnarol E."/>
            <person name="Bassi C.A."/>
            <person name="Berry A.M."/>
            <person name="Bickhart D.M."/>
            <person name="Choisne N."/>
            <person name="Couloux A."/>
            <person name="Cournoyer B."/>
            <person name="Cruveiller S."/>
            <person name="Daubin V."/>
            <person name="Demange N."/>
            <person name="Francino M.P."/>
            <person name="Goltsman E."/>
            <person name="Huang Y."/>
            <person name="Kopp O.R."/>
            <person name="Labarre L."/>
            <person name="Lapidus A."/>
            <person name="Lavire C."/>
            <person name="Marechal J."/>
            <person name="Martinez M."/>
            <person name="Mastronunzio J.E."/>
            <person name="Mullin B.C."/>
            <person name="Niemann J."/>
            <person name="Pujic P."/>
            <person name="Rawnsley T."/>
            <person name="Rouy Z."/>
            <person name="Schenowitz C."/>
            <person name="Sellstedt A."/>
            <person name="Tavares F."/>
            <person name="Tomkins J.P."/>
            <person name="Vallenet D."/>
            <person name="Valverde C."/>
            <person name="Wall L.G."/>
            <person name="Wang Y."/>
            <person name="Medigue C."/>
            <person name="Benson D.R."/>
        </authorList>
    </citation>
    <scope>NUCLEOTIDE SEQUENCE [LARGE SCALE GENOMIC DNA]</scope>
    <source>
        <strain evidence="2">DSM 45986 / CECT 9034 / ACN14a</strain>
    </source>
</reference>
<sequence>MRAVTKSARRSIIFLTLASACLLPTYCCQIKWRFALVAAPEIVDLACRRLDASLPPYLIPTAGRPQKGAAAGHWVGSGCPVSEAPWHW</sequence>